<evidence type="ECO:0000256" key="1">
    <source>
        <dbReference type="SAM" id="MobiDB-lite"/>
    </source>
</evidence>
<dbReference type="SMART" id="SM01012">
    <property type="entry name" value="ANTAR"/>
    <property type="match status" value="1"/>
</dbReference>
<protein>
    <submittedName>
        <fullName evidence="3">GAF domain-containing protein</fullName>
    </submittedName>
</protein>
<feature type="compositionally biased region" description="Basic and acidic residues" evidence="1">
    <location>
        <begin position="213"/>
        <end position="224"/>
    </location>
</feature>
<keyword evidence="4" id="KW-1185">Reference proteome</keyword>
<feature type="domain" description="ANTAR" evidence="2">
    <location>
        <begin position="129"/>
        <end position="184"/>
    </location>
</feature>
<dbReference type="InterPro" id="IPR029016">
    <property type="entry name" value="GAF-like_dom_sf"/>
</dbReference>
<dbReference type="EMBL" id="BMMI01000012">
    <property type="protein sequence ID" value="GGL83629.1"/>
    <property type="molecule type" value="Genomic_DNA"/>
</dbReference>
<evidence type="ECO:0000313" key="3">
    <source>
        <dbReference type="EMBL" id="GGL83629.1"/>
    </source>
</evidence>
<gene>
    <name evidence="3" type="ORF">GCM10011589_45060</name>
</gene>
<dbReference type="Proteomes" id="UP000648663">
    <property type="component" value="Unassembled WGS sequence"/>
</dbReference>
<reference evidence="4" key="1">
    <citation type="journal article" date="2019" name="Int. J. Syst. Evol. Microbiol.">
        <title>The Global Catalogue of Microorganisms (GCM) 10K type strain sequencing project: providing services to taxonomists for standard genome sequencing and annotation.</title>
        <authorList>
            <consortium name="The Broad Institute Genomics Platform"/>
            <consortium name="The Broad Institute Genome Sequencing Center for Infectious Disease"/>
            <person name="Wu L."/>
            <person name="Ma J."/>
        </authorList>
    </citation>
    <scope>NUCLEOTIDE SEQUENCE [LARGE SCALE GENOMIC DNA]</scope>
    <source>
        <strain evidence="4">CGMCC 4.5581</strain>
    </source>
</reference>
<dbReference type="Pfam" id="PF01590">
    <property type="entry name" value="GAF"/>
    <property type="match status" value="1"/>
</dbReference>
<evidence type="ECO:0000313" key="4">
    <source>
        <dbReference type="Proteomes" id="UP000648663"/>
    </source>
</evidence>
<proteinExistence type="predicted"/>
<sequence>MGLALADASGLIGVAAATAGAGQAGEDLQFALGEGPCRLASASRRPVAAPELAGDERWVEFAPQASGVGIAAAFSVPLQVGAVLLGVLDVYRAVPGPLSQALLPVLEVYAQAATAVLLMLTDSGGRPAGAAELAELADIRPVVHQATGMIAVQLDVDLTTALLRLRAHAFHAGRPMQHLAVDVVARRLTLDHSTTGAQHHRAPAPDAPVPDPSDFKQRNRDEHP</sequence>
<dbReference type="SUPFAM" id="SSF55781">
    <property type="entry name" value="GAF domain-like"/>
    <property type="match status" value="1"/>
</dbReference>
<organism evidence="3 4">
    <name type="scientific">Modestobacter marinus</name>
    <dbReference type="NCBI Taxonomy" id="477641"/>
    <lineage>
        <taxon>Bacteria</taxon>
        <taxon>Bacillati</taxon>
        <taxon>Actinomycetota</taxon>
        <taxon>Actinomycetes</taxon>
        <taxon>Geodermatophilales</taxon>
        <taxon>Geodermatophilaceae</taxon>
        <taxon>Modestobacter</taxon>
    </lineage>
</organism>
<name>A0ABQ2GAZ5_9ACTN</name>
<dbReference type="Gene3D" id="3.30.450.40">
    <property type="match status" value="1"/>
</dbReference>
<dbReference type="InterPro" id="IPR005561">
    <property type="entry name" value="ANTAR"/>
</dbReference>
<feature type="region of interest" description="Disordered" evidence="1">
    <location>
        <begin position="193"/>
        <end position="224"/>
    </location>
</feature>
<comment type="caution">
    <text evidence="3">The sequence shown here is derived from an EMBL/GenBank/DDBJ whole genome shotgun (WGS) entry which is preliminary data.</text>
</comment>
<accession>A0ABQ2GAZ5</accession>
<dbReference type="InterPro" id="IPR003018">
    <property type="entry name" value="GAF"/>
</dbReference>
<evidence type="ECO:0000259" key="2">
    <source>
        <dbReference type="SMART" id="SM01012"/>
    </source>
</evidence>